<feature type="compositionally biased region" description="Basic residues" evidence="2">
    <location>
        <begin position="1748"/>
        <end position="1761"/>
    </location>
</feature>
<feature type="compositionally biased region" description="Basic residues" evidence="2">
    <location>
        <begin position="978"/>
        <end position="994"/>
    </location>
</feature>
<feature type="compositionally biased region" description="Basic and acidic residues" evidence="2">
    <location>
        <begin position="960"/>
        <end position="971"/>
    </location>
</feature>
<feature type="compositionally biased region" description="Polar residues" evidence="2">
    <location>
        <begin position="1908"/>
        <end position="1920"/>
    </location>
</feature>
<protein>
    <recommendedName>
        <fullName evidence="3">Endonuclease/exonuclease/phosphatase domain-containing protein</fullName>
    </recommendedName>
</protein>
<evidence type="ECO:0000313" key="5">
    <source>
        <dbReference type="Proteomes" id="UP001292094"/>
    </source>
</evidence>
<dbReference type="PANTHER" id="PTHR23184:SF9">
    <property type="entry name" value="TETRATRICOPEPTIDE REPEAT PROTEIN 14"/>
    <property type="match status" value="1"/>
</dbReference>
<feature type="compositionally biased region" description="Basic and acidic residues" evidence="2">
    <location>
        <begin position="1102"/>
        <end position="1128"/>
    </location>
</feature>
<sequence length="2101" mass="241594">MNKWNEFESRVMSCKPDVMSICESGCKGYINDDTLQLENYTIIRKDSPLSKGGLLMYIHDKHQSMPCAELNDIFYDESLWCWIEKDETNILVGVIYRRDSAGERNNKTLITLIERATILARGHLVITGDFNLPDIDWKNYTTTANINSLPQTFIDTVLDNYLTQHITSFTRVRGQDRPSTLDLVITKNTNTVEELTIDHPLGLSDHAVIKFDYPVEFHFVNSTKQPHYNYYKCNYDNIRSFMNRDWETAMLNQNIYEAWHTFKQAYEECINTHVPTTADKGKQKSMTPWLNNTATKAIKKKKCAWSRFQERRTTESYRQYIKARDDTKRTIRKEKCSYEKKLVNDMKKNPRAFYKYANRKSNAKKPVSNLKRDDGTTTQTNKETAEELNKYFSSVFTEETDREEIIFNQSINLMFGEEPPDPFDLQAPHQATQHQELKVDEFTVTKLLKDLDTNKACGPDNIHPKILKEAASELAKPLTILFNKYTPSATMSLPRPLSREMVTRSVNFHGHQLLKQLTNTHPHDVEALNLKDIDYKVFRARIPEISKQSSLTRNEIITFISDKSSSLLKAKDTQEQTENTEDDYGYKDRCSKLPPLEYFMKVDGSIKENIFFKTVKRGDILYVRVCNHVHELLHLVKVQAKKANIISDLTNTEIKAHLRVEDTDPDSADSDEAGRWLLRTRLCVEVLEVDASDCYLLVGTKGVTIASDNKATVKLGKVTINDRPQILSEMEQKSTKSYSQALERLSMYNNPRSIKHLATNFNINLFSHSSLMDTLGSEFTEREMYKPLRKAQMTRWAHKSVADGVIFYKRGQYEEAFQCLNKALQIDTENVEAFVAKGALLANLGQLDKAVDDFQQALTYNPTHSNARKYICETLVELGKQLEEEKKYQEAEKKYLKCLEINVDHPAGKEAMSTLNKKLGREEKAKKEEGVENVLRDLIEIEQEFNRKRHRTASCSKDSPPAKKDSSEWSKRSTSSRSRSRSLSRSQVRSRSRSRSLSPLATKMAMQENKWHPPPSINTTASYIPSVNPTTAMTVPPPQPQPPSSMVSGYNYQYTPAPVWTSPLIPNAQQVGVVPPTSTAYPLQQISYPPPPQLQQQGAYVNREDEEYKARVDKFLKDLEGSRPSDKKERHREKKSHSRSRESRKHSKERSKKRSKSNKSSTDSRSSSSCSSDISRKKKRSKSSSSDSSTSRSSSSSSSSSSSGGRASSSASKKKKYKKKKKSKKRNKKSSKADKQEKRLVEKQEKRLVEKQEKRLIEKQEKRLVEKTKQNEKSKQHSKSTITTKVEDDSLLELDTLNEKLNAYYKKVEESRMQQQQQQKQQQQEQQQQQQEQQKQQQLQLQQQKQQQQQQQQKQQQKQQQLQLQQQKQQQQQLQQQKQQQRHQQQRQQQQKQQQQRQQQQQQQQSVHVKKSKEKSAPPKEGSSDNPDSFTQMMRVMQSYEQGFRLTSKIKKGGTSLASGTRGGVHPLFQESDDEMLDQPASAIIRQAAKNPPPPSEIVSESMGPQTNNNNTSGTISNSVVEPDIRRVTDIIISPSVAKIQLLPLPPLSSSSRVQSKSRSRSRSRSKSRPRLRSQSRSRSKSRPRLKSRSRSRSKSRPRLRSRSRSRSKSRPRLRSRSRSRPRSKSRPRLRSRSRSRPRSKSRPRFRSRSRSSSRTRHSSHSRNHSRSPPPSRRFSRSRSRGHSRSRSPYHRVYARSYPRPYGQAHYRQRNRGPDMMYDAERRQNFHVRGGGRPGRGGYQNRFQGSGNRRRGGKSRNKKRGGWNNRDDHSHKGGQRSPQPLSEREREMMIQAAKLKLEADIKFGAVDFDENSVCPKTPSRWEASGPNTPIRCEASVPKTPSRCEASGSKTPSRCEASGSKTPSRSEASGSKTPSRWEASGSKTPSRSEASGSKTPSRSESNRPKTPSRWETSGSKTPSRSEANRPKTPSRWESNRPKTPSRWESSGSKTPSRWEASGSKTPNRWESNRPKTPSRWESNRPKTPSRWESNRPKTPSRWETNRPKTPSRSSEPKTPGRQQSISKDYDDISGDDNELHTPTKDEPSPNRTARFGKWDMDEKAKNEGAKIGNSLTEMETFVEEAKQKKIKEMKERYKEFLKPNLD</sequence>
<dbReference type="GO" id="GO:0003824">
    <property type="term" value="F:catalytic activity"/>
    <property type="evidence" value="ECO:0007669"/>
    <property type="project" value="InterPro"/>
</dbReference>
<feature type="compositionally biased region" description="Basic residues" evidence="2">
    <location>
        <begin position="1674"/>
        <end position="1694"/>
    </location>
</feature>
<feature type="compositionally biased region" description="Polar residues" evidence="2">
    <location>
        <begin position="1941"/>
        <end position="1950"/>
    </location>
</feature>
<dbReference type="InterPro" id="IPR036691">
    <property type="entry name" value="Endo/exonu/phosph_ase_sf"/>
</dbReference>
<dbReference type="PROSITE" id="PS50005">
    <property type="entry name" value="TPR"/>
    <property type="match status" value="2"/>
</dbReference>
<evidence type="ECO:0000256" key="2">
    <source>
        <dbReference type="SAM" id="MobiDB-lite"/>
    </source>
</evidence>
<dbReference type="SUPFAM" id="SSF48452">
    <property type="entry name" value="TPR-like"/>
    <property type="match status" value="1"/>
</dbReference>
<feature type="domain" description="Endonuclease/exonuclease/phosphatase" evidence="3">
    <location>
        <begin position="92"/>
        <end position="209"/>
    </location>
</feature>
<feature type="compositionally biased region" description="Basic and acidic residues" evidence="2">
    <location>
        <begin position="1231"/>
        <end position="1275"/>
    </location>
</feature>
<feature type="region of interest" description="Disordered" evidence="2">
    <location>
        <begin position="1727"/>
        <end position="1783"/>
    </location>
</feature>
<feature type="compositionally biased region" description="Polar residues" evidence="2">
    <location>
        <begin position="1880"/>
        <end position="1898"/>
    </location>
</feature>
<feature type="region of interest" description="Disordered" evidence="2">
    <location>
        <begin position="1488"/>
        <end position="1524"/>
    </location>
</feature>
<keyword evidence="5" id="KW-1185">Reference proteome</keyword>
<feature type="compositionally biased region" description="Basic and acidic residues" evidence="2">
    <location>
        <begin position="2032"/>
        <end position="2043"/>
    </location>
</feature>
<feature type="compositionally biased region" description="Low complexity" evidence="2">
    <location>
        <begin position="1507"/>
        <end position="1519"/>
    </location>
</feature>
<dbReference type="InterPro" id="IPR039190">
    <property type="entry name" value="TTC14"/>
</dbReference>
<keyword evidence="1" id="KW-0802">TPR repeat</keyword>
<dbReference type="Gene3D" id="3.60.10.10">
    <property type="entry name" value="Endonuclease/exonuclease/phosphatase"/>
    <property type="match status" value="1"/>
</dbReference>
<feature type="region of interest" description="Disordered" evidence="2">
    <location>
        <begin position="1809"/>
        <end position="2066"/>
    </location>
</feature>
<dbReference type="Proteomes" id="UP001292094">
    <property type="component" value="Unassembled WGS sequence"/>
</dbReference>
<dbReference type="SMART" id="SM00028">
    <property type="entry name" value="TPR"/>
    <property type="match status" value="3"/>
</dbReference>
<feature type="repeat" description="TPR" evidence="1">
    <location>
        <begin position="797"/>
        <end position="830"/>
    </location>
</feature>
<comment type="caution">
    <text evidence="4">The sequence shown here is derived from an EMBL/GenBank/DDBJ whole genome shotgun (WGS) entry which is preliminary data.</text>
</comment>
<dbReference type="Gene3D" id="1.25.40.10">
    <property type="entry name" value="Tetratricopeptide repeat domain"/>
    <property type="match status" value="1"/>
</dbReference>
<evidence type="ECO:0000313" key="4">
    <source>
        <dbReference type="EMBL" id="KAK4305047.1"/>
    </source>
</evidence>
<dbReference type="Pfam" id="PF13414">
    <property type="entry name" value="TPR_11"/>
    <property type="match status" value="1"/>
</dbReference>
<dbReference type="InterPro" id="IPR011990">
    <property type="entry name" value="TPR-like_helical_dom_sf"/>
</dbReference>
<feature type="region of interest" description="Disordered" evidence="2">
    <location>
        <begin position="1372"/>
        <end position="1435"/>
    </location>
</feature>
<feature type="repeat" description="TPR" evidence="1">
    <location>
        <begin position="831"/>
        <end position="864"/>
    </location>
</feature>
<feature type="compositionally biased region" description="Gly residues" evidence="2">
    <location>
        <begin position="1729"/>
        <end position="1738"/>
    </location>
</feature>
<organism evidence="4 5">
    <name type="scientific">Petrolisthes manimaculis</name>
    <dbReference type="NCBI Taxonomy" id="1843537"/>
    <lineage>
        <taxon>Eukaryota</taxon>
        <taxon>Metazoa</taxon>
        <taxon>Ecdysozoa</taxon>
        <taxon>Arthropoda</taxon>
        <taxon>Crustacea</taxon>
        <taxon>Multicrustacea</taxon>
        <taxon>Malacostraca</taxon>
        <taxon>Eumalacostraca</taxon>
        <taxon>Eucarida</taxon>
        <taxon>Decapoda</taxon>
        <taxon>Pleocyemata</taxon>
        <taxon>Anomura</taxon>
        <taxon>Galatheoidea</taxon>
        <taxon>Porcellanidae</taxon>
        <taxon>Petrolisthes</taxon>
    </lineage>
</organism>
<feature type="compositionally biased region" description="Low complexity" evidence="2">
    <location>
        <begin position="1158"/>
        <end position="1173"/>
    </location>
</feature>
<feature type="compositionally biased region" description="Basic residues" evidence="2">
    <location>
        <begin position="1212"/>
        <end position="1230"/>
    </location>
</feature>
<dbReference type="SUPFAM" id="SSF56219">
    <property type="entry name" value="DNase I-like"/>
    <property type="match status" value="1"/>
</dbReference>
<evidence type="ECO:0000256" key="1">
    <source>
        <dbReference type="PROSITE-ProRule" id="PRU00339"/>
    </source>
</evidence>
<proteinExistence type="predicted"/>
<dbReference type="EMBL" id="JAWZYT010002338">
    <property type="protein sequence ID" value="KAK4305047.1"/>
    <property type="molecule type" value="Genomic_DNA"/>
</dbReference>
<feature type="region of interest" description="Disordered" evidence="2">
    <location>
        <begin position="1541"/>
        <end position="1713"/>
    </location>
</feature>
<dbReference type="InterPro" id="IPR005135">
    <property type="entry name" value="Endo/exonuclease/phosphatase"/>
</dbReference>
<dbReference type="InterPro" id="IPR019734">
    <property type="entry name" value="TPR_rpt"/>
</dbReference>
<feature type="compositionally biased region" description="Polar residues" evidence="2">
    <location>
        <begin position="1858"/>
        <end position="1873"/>
    </location>
</feature>
<dbReference type="PROSITE" id="PS50293">
    <property type="entry name" value="TPR_REGION"/>
    <property type="match status" value="1"/>
</dbReference>
<gene>
    <name evidence="4" type="ORF">Pmani_023037</name>
</gene>
<dbReference type="PANTHER" id="PTHR23184">
    <property type="entry name" value="TETRATRICOPEPTIDE REPEAT PROTEIN 14"/>
    <property type="match status" value="1"/>
</dbReference>
<feature type="compositionally biased region" description="Low complexity" evidence="2">
    <location>
        <begin position="1183"/>
        <end position="1211"/>
    </location>
</feature>
<feature type="compositionally biased region" description="Basic residues" evidence="2">
    <location>
        <begin position="1129"/>
        <end position="1157"/>
    </location>
</feature>
<name>A0AAE1PD94_9EUCA</name>
<feature type="region of interest" description="Disordered" evidence="2">
    <location>
        <begin position="1082"/>
        <end position="1293"/>
    </location>
</feature>
<feature type="compositionally biased region" description="Low complexity" evidence="2">
    <location>
        <begin position="1386"/>
        <end position="1405"/>
    </location>
</feature>
<feature type="compositionally biased region" description="Basic and acidic residues" evidence="2">
    <location>
        <begin position="2051"/>
        <end position="2063"/>
    </location>
</feature>
<dbReference type="Pfam" id="PF14529">
    <property type="entry name" value="Exo_endo_phos_2"/>
    <property type="match status" value="1"/>
</dbReference>
<feature type="compositionally biased region" description="Basic residues" evidence="2">
    <location>
        <begin position="1556"/>
        <end position="1666"/>
    </location>
</feature>
<feature type="region of interest" description="Disordered" evidence="2">
    <location>
        <begin position="948"/>
        <end position="1001"/>
    </location>
</feature>
<reference evidence="4" key="1">
    <citation type="submission" date="2023-11" db="EMBL/GenBank/DDBJ databases">
        <title>Genome assemblies of two species of porcelain crab, Petrolisthes cinctipes and Petrolisthes manimaculis (Anomura: Porcellanidae).</title>
        <authorList>
            <person name="Angst P."/>
        </authorList>
    </citation>
    <scope>NUCLEOTIDE SEQUENCE</scope>
    <source>
        <strain evidence="4">PB745_02</strain>
        <tissue evidence="4">Gill</tissue>
    </source>
</reference>
<accession>A0AAE1PD94</accession>
<evidence type="ECO:0000259" key="3">
    <source>
        <dbReference type="Pfam" id="PF14529"/>
    </source>
</evidence>